<dbReference type="Pfam" id="PF00501">
    <property type="entry name" value="AMP-binding"/>
    <property type="match status" value="1"/>
</dbReference>
<dbReference type="GO" id="GO:0044550">
    <property type="term" value="P:secondary metabolite biosynthetic process"/>
    <property type="evidence" value="ECO:0007669"/>
    <property type="project" value="TreeGrafter"/>
</dbReference>
<dbReference type="AlphaFoldDB" id="B0LJ45"/>
<dbReference type="InterPro" id="IPR025110">
    <property type="entry name" value="AMP-bd_C"/>
</dbReference>
<dbReference type="Gene3D" id="3.30.300.30">
    <property type="match status" value="1"/>
</dbReference>
<dbReference type="PROSITE" id="PS00455">
    <property type="entry name" value="AMP_BINDING"/>
    <property type="match status" value="1"/>
</dbReference>
<gene>
    <name evidence="3" type="primary">lcz28</name>
</gene>
<evidence type="ECO:0000259" key="2">
    <source>
        <dbReference type="Pfam" id="PF13193"/>
    </source>
</evidence>
<protein>
    <submittedName>
        <fullName evidence="3">Lcz28</fullName>
    </submittedName>
</protein>
<dbReference type="PANTHER" id="PTHR45527:SF1">
    <property type="entry name" value="FATTY ACID SYNTHASE"/>
    <property type="match status" value="1"/>
</dbReference>
<dbReference type="SUPFAM" id="SSF56801">
    <property type="entry name" value="Acetyl-CoA synthetase-like"/>
    <property type="match status" value="1"/>
</dbReference>
<dbReference type="GO" id="GO:0031177">
    <property type="term" value="F:phosphopantetheine binding"/>
    <property type="evidence" value="ECO:0007669"/>
    <property type="project" value="TreeGrafter"/>
</dbReference>
<accession>B0LJ45</accession>
<dbReference type="InterPro" id="IPR000873">
    <property type="entry name" value="AMP-dep_synth/lig_dom"/>
</dbReference>
<dbReference type="InterPro" id="IPR010071">
    <property type="entry name" value="AA_adenyl_dom"/>
</dbReference>
<name>B0LJ45_9ACTN</name>
<evidence type="ECO:0000259" key="1">
    <source>
        <dbReference type="Pfam" id="PF00501"/>
    </source>
</evidence>
<dbReference type="GO" id="GO:0005737">
    <property type="term" value="C:cytoplasm"/>
    <property type="evidence" value="ECO:0007669"/>
    <property type="project" value="TreeGrafter"/>
</dbReference>
<feature type="domain" description="AMP-binding enzyme C-terminal" evidence="2">
    <location>
        <begin position="428"/>
        <end position="501"/>
    </location>
</feature>
<reference evidence="3" key="2">
    <citation type="journal article" date="2008" name="Antimicrob. Agents Chemother.">
        <title>Biosynthetic investigations of lactonamycin and lactonamycin z: cloning of the biosynthetic gene clusters and discovery of an unusual starter unit.</title>
        <authorList>
            <person name="Zhang X."/>
            <person name="Alemany L.B."/>
            <person name="Fiedler H.P."/>
            <person name="Goodfellow M."/>
            <person name="Parry R.J."/>
        </authorList>
    </citation>
    <scope>NUCLEOTIDE SEQUENCE</scope>
    <source>
        <strain evidence="3">AK 623</strain>
    </source>
</reference>
<evidence type="ECO:0000313" key="3">
    <source>
        <dbReference type="EMBL" id="ABX71145.1"/>
    </source>
</evidence>
<reference evidence="3" key="1">
    <citation type="submission" date="2007-09" db="EMBL/GenBank/DDBJ databases">
        <authorList>
            <person name="Zhang X.J."/>
            <person name="Alemany L.B."/>
            <person name="Fiedler H.-P."/>
            <person name="Goodfellow M."/>
            <person name="Parry R.J."/>
        </authorList>
    </citation>
    <scope>NUCLEOTIDE SEQUENCE</scope>
    <source>
        <strain evidence="3">AK 623</strain>
    </source>
</reference>
<dbReference type="PANTHER" id="PTHR45527">
    <property type="entry name" value="NONRIBOSOMAL PEPTIDE SYNTHETASE"/>
    <property type="match status" value="1"/>
</dbReference>
<feature type="domain" description="AMP-dependent synthetase/ligase" evidence="1">
    <location>
        <begin position="12"/>
        <end position="362"/>
    </location>
</feature>
<dbReference type="InterPro" id="IPR045851">
    <property type="entry name" value="AMP-bd_C_sf"/>
</dbReference>
<organism evidence="3">
    <name type="scientific">Streptomyces sanglieri</name>
    <dbReference type="NCBI Taxonomy" id="193460"/>
    <lineage>
        <taxon>Bacteria</taxon>
        <taxon>Bacillati</taxon>
        <taxon>Actinomycetota</taxon>
        <taxon>Actinomycetes</taxon>
        <taxon>Kitasatosporales</taxon>
        <taxon>Streptomycetaceae</taxon>
        <taxon>Streptomyces</taxon>
    </lineage>
</organism>
<dbReference type="InterPro" id="IPR020845">
    <property type="entry name" value="AMP-binding_CS"/>
</dbReference>
<dbReference type="Gene3D" id="3.40.50.12780">
    <property type="entry name" value="N-terminal domain of ligase-like"/>
    <property type="match status" value="1"/>
</dbReference>
<dbReference type="Pfam" id="PF13193">
    <property type="entry name" value="AMP-binding_C"/>
    <property type="match status" value="1"/>
</dbReference>
<dbReference type="EMBL" id="EU147299">
    <property type="protein sequence ID" value="ABX71145.1"/>
    <property type="molecule type" value="Genomic_DNA"/>
</dbReference>
<sequence>MTHRTLHDWFAGSAARHGDAVALEVGGYTLTYRHLDRTVDHIARAVLDTCDTTPRRVGLYASRSVAAYAGYLAALRLGATVVPLNPSFPAARNERIVGNAALDVVIAQDADPGLPAPACVVDPSLAQRTALALREPGPASTGRRPDPEAAAYILFTSGSTGAPKGVPVAHRSVDAYLRHVIPRYALGPGARVTQTFDLTFDLSVFDLFCTWGSGAALVVPTRGDLLAPARFVAARGITHWFSVPSAISLAQGLGRLAENSMPNLRWSLFCGEPLTLEQARAWQRAAPGSTMENLYGPTELTLSCAQFRLPVGRAAWPVTANGTVPVGELYPGLEALVVGYDHRPGTTGELCVRGAQRFGGYLDPDDNRGRFVTFDGTRVTVWDQPAAPPEDAWYRTGDRVRDEDGCLVHLGRLDHQVKVQGYRVELGEIEAVLRGHPQVTEAVVVAVRDDDGPMTLHAVCTGTGGGDGDELLTLLRTKLPQHMIPRSLAFWRRFPLNSNGKVDRNAIGAAVMSANNNEADERRE</sequence>
<dbReference type="NCBIfam" id="TIGR01733">
    <property type="entry name" value="AA-adenyl-dom"/>
    <property type="match status" value="1"/>
</dbReference>
<dbReference type="InterPro" id="IPR042099">
    <property type="entry name" value="ANL_N_sf"/>
</dbReference>
<proteinExistence type="predicted"/>
<dbReference type="GO" id="GO:0043041">
    <property type="term" value="P:amino acid activation for nonribosomal peptide biosynthetic process"/>
    <property type="evidence" value="ECO:0007669"/>
    <property type="project" value="TreeGrafter"/>
</dbReference>